<keyword evidence="3" id="KW-0813">Transport</keyword>
<evidence type="ECO:0000256" key="5">
    <source>
        <dbReference type="ARBA" id="ARBA00022519"/>
    </source>
</evidence>
<evidence type="ECO:0000313" key="11">
    <source>
        <dbReference type="EMBL" id="RQH43019.1"/>
    </source>
</evidence>
<evidence type="ECO:0000256" key="1">
    <source>
        <dbReference type="ARBA" id="ARBA00004429"/>
    </source>
</evidence>
<dbReference type="FunFam" id="1.20.1640.10:FF:000001">
    <property type="entry name" value="Efflux pump membrane transporter"/>
    <property type="match status" value="1"/>
</dbReference>
<dbReference type="PANTHER" id="PTHR32063:SF28">
    <property type="entry name" value="BLR2861 PROTEIN"/>
    <property type="match status" value="1"/>
</dbReference>
<feature type="region of interest" description="Disordered" evidence="9">
    <location>
        <begin position="1054"/>
        <end position="1080"/>
    </location>
</feature>
<reference evidence="11 12" key="1">
    <citation type="journal article" date="2018" name="ACS Chem. Biol.">
        <title>Ketoreductase domain dysfunction expands chemodiversity: malyngamide biosynthesis in the cyanobacterium Okeania hirsuta.</title>
        <authorList>
            <person name="Moss N.A."/>
            <person name="Leao T."/>
            <person name="Rankin M."/>
            <person name="McCullough T.M."/>
            <person name="Qu P."/>
            <person name="Korobeynikov A."/>
            <person name="Smith J.L."/>
            <person name="Gerwick L."/>
            <person name="Gerwick W.H."/>
        </authorList>
    </citation>
    <scope>NUCLEOTIDE SEQUENCE [LARGE SCALE GENOMIC DNA]</scope>
    <source>
        <strain evidence="11 12">PAB10Feb10-1</strain>
    </source>
</reference>
<feature type="transmembrane region" description="Helical" evidence="10">
    <location>
        <begin position="359"/>
        <end position="380"/>
    </location>
</feature>
<dbReference type="AlphaFoldDB" id="A0A3N6PUA8"/>
<gene>
    <name evidence="11" type="ORF">D5R40_13800</name>
</gene>
<dbReference type="InterPro" id="IPR004764">
    <property type="entry name" value="MdtF-like"/>
</dbReference>
<dbReference type="GO" id="GO:0042910">
    <property type="term" value="F:xenobiotic transmembrane transporter activity"/>
    <property type="evidence" value="ECO:0007669"/>
    <property type="project" value="TreeGrafter"/>
</dbReference>
<dbReference type="Pfam" id="PF00873">
    <property type="entry name" value="ACR_tran"/>
    <property type="match status" value="1"/>
</dbReference>
<dbReference type="SUPFAM" id="SSF82714">
    <property type="entry name" value="Multidrug efflux transporter AcrB TolC docking domain, DN and DC subdomains"/>
    <property type="match status" value="2"/>
</dbReference>
<keyword evidence="12" id="KW-1185">Reference proteome</keyword>
<dbReference type="RefSeq" id="WP_124146771.1">
    <property type="nucleotide sequence ID" value="NZ_CAWOKI010000195.1"/>
</dbReference>
<dbReference type="OrthoDB" id="9791035at2"/>
<feature type="transmembrane region" description="Helical" evidence="10">
    <location>
        <begin position="333"/>
        <end position="352"/>
    </location>
</feature>
<dbReference type="GO" id="GO:0009636">
    <property type="term" value="P:response to toxic substance"/>
    <property type="evidence" value="ECO:0007669"/>
    <property type="project" value="UniProtKB-ARBA"/>
</dbReference>
<evidence type="ECO:0000256" key="2">
    <source>
        <dbReference type="ARBA" id="ARBA00010942"/>
    </source>
</evidence>
<keyword evidence="4" id="KW-1003">Cell membrane</keyword>
<feature type="transmembrane region" description="Helical" evidence="10">
    <location>
        <begin position="863"/>
        <end position="883"/>
    </location>
</feature>
<feature type="transmembrane region" description="Helical" evidence="10">
    <location>
        <begin position="993"/>
        <end position="1019"/>
    </location>
</feature>
<sequence>MFTNFFIKKPVFASVCSLLIILIGLVGYTRLPVQEFPTIEPPVVSVQTSYPGANPEVVETEVTEILEAEINGVEGVKTLTSSTREGSSSINVEFELDRDLEAAAQDVRSRVSRAMRRLPDEVDAPVVSKRSSDDERIIWLALTGEKYSSLELSNYADKFIKNVLETVNGVGSILIGGERRYAMRLWLDPKKMAARNITALDVEEALREENVEIPSGRIEGKSTEYPIRTFGRLQTTEEYESLIIRRNDDNSLTRLRDIGRAEIGAESDRTLARYNGKPAVGLGISKLSGANIIEVANGVKTRMEELSKDFPEGMEYYISVDYSTFVEVAIKEVWKSLFLAICLVVLVIYAFLRDWRATLIPTITIPVSLIGAFGVMYFMGFSINTLTLFALTLSTGLVVDDTIVVLENIVRYIQEEGKTPMQAAILGVGEVVFAVIATTVVLIAVFLPVAFSGGSSGQVFNEFALTIAVSVVLSTFVALTLAPTLSGRILKRHQPKEHQNFLSRVVATPLDLFDYALSRISAMYDWSLRLLMRMKPLVILGFVLSFWLIFWLYQQLPQGFLPTEDRGRVFVSVSAPEGVSVQYTDNVMRQVEDKLSQIPEMRGYFSIVGFGRSAQANRAFAFTNLKPWSERKKPEEAQQEIVKRLFGAFAPITDGRVFPINPGSLPGTGRTQPVQFVLQGNDLEELARVSEEFTNEAQQLPQLNNIDTDLKINKPEISVEIDRAQASNLGVSVEDIARTLQIMMGGEDITNFTQGNQRYDVIVRAEEQFRNSLQNIDDLYVRTESGVMIPLSNVVKVSTTTTPPQINHFNRFRSATIQGSPAPGVSLGEALQALDDLADRILPADMRTDLQGESSQFRDAGQATMLLFALAMIFIFLTLAAQFESYIDPVVILLAVPLSLLGAFGALWLAQLEVNVYSRIGLIMLIGLATKNSILIVEFANQLLADGMSITKAAVEASRLRFRPILMTAFSTIFGVMPLAFASGAGAASRVSIGMSVMGGMLVSTILSLYVVPIFYVMAKGLQSRLFHKSAEELAGGYDINGFSNGNGNGNGNGYTNGNGNGNGNGKASYVKDGVKEVKK</sequence>
<organism evidence="11 12">
    <name type="scientific">Okeania hirsuta</name>
    <dbReference type="NCBI Taxonomy" id="1458930"/>
    <lineage>
        <taxon>Bacteria</taxon>
        <taxon>Bacillati</taxon>
        <taxon>Cyanobacteriota</taxon>
        <taxon>Cyanophyceae</taxon>
        <taxon>Oscillatoriophycideae</taxon>
        <taxon>Oscillatoriales</taxon>
        <taxon>Microcoleaceae</taxon>
        <taxon>Okeania</taxon>
    </lineage>
</organism>
<evidence type="ECO:0000256" key="7">
    <source>
        <dbReference type="ARBA" id="ARBA00022989"/>
    </source>
</evidence>
<feature type="compositionally biased region" description="Gly residues" evidence="9">
    <location>
        <begin position="1054"/>
        <end position="1065"/>
    </location>
</feature>
<dbReference type="EMBL" id="RCBY01000068">
    <property type="protein sequence ID" value="RQH43019.1"/>
    <property type="molecule type" value="Genomic_DNA"/>
</dbReference>
<dbReference type="Gene3D" id="3.30.70.1320">
    <property type="entry name" value="Multidrug efflux transporter AcrB pore domain like"/>
    <property type="match status" value="1"/>
</dbReference>
<comment type="caution">
    <text evidence="11">The sequence shown here is derived from an EMBL/GenBank/DDBJ whole genome shotgun (WGS) entry which is preliminary data.</text>
</comment>
<feature type="transmembrane region" description="Helical" evidence="10">
    <location>
        <begin position="431"/>
        <end position="451"/>
    </location>
</feature>
<dbReference type="SUPFAM" id="SSF82693">
    <property type="entry name" value="Multidrug efflux transporter AcrB pore domain, PN1, PN2, PC1 and PC2 subdomains"/>
    <property type="match status" value="3"/>
</dbReference>
<feature type="transmembrane region" description="Helical" evidence="10">
    <location>
        <begin position="12"/>
        <end position="31"/>
    </location>
</feature>
<dbReference type="Gene3D" id="1.20.1640.10">
    <property type="entry name" value="Multidrug efflux transporter AcrB transmembrane domain"/>
    <property type="match status" value="2"/>
</dbReference>
<accession>A0A3N6PUA8</accession>
<comment type="subcellular location">
    <subcellularLocation>
        <location evidence="1">Cell inner membrane</location>
        <topology evidence="1">Multi-pass membrane protein</topology>
    </subcellularLocation>
</comment>
<dbReference type="InterPro" id="IPR027463">
    <property type="entry name" value="AcrB_DN_DC_subdom"/>
</dbReference>
<dbReference type="Gene3D" id="3.30.70.1430">
    <property type="entry name" value="Multidrug efflux transporter AcrB pore domain"/>
    <property type="match status" value="2"/>
</dbReference>
<dbReference type="Proteomes" id="UP000269154">
    <property type="component" value="Unassembled WGS sequence"/>
</dbReference>
<evidence type="ECO:0000256" key="3">
    <source>
        <dbReference type="ARBA" id="ARBA00022448"/>
    </source>
</evidence>
<keyword evidence="5" id="KW-0997">Cell inner membrane</keyword>
<evidence type="ECO:0000256" key="10">
    <source>
        <dbReference type="SAM" id="Phobius"/>
    </source>
</evidence>
<feature type="transmembrane region" description="Helical" evidence="10">
    <location>
        <begin position="537"/>
        <end position="553"/>
    </location>
</feature>
<keyword evidence="8 10" id="KW-0472">Membrane</keyword>
<dbReference type="PRINTS" id="PR00702">
    <property type="entry name" value="ACRIFLAVINRP"/>
</dbReference>
<name>A0A3N6PUA8_9CYAN</name>
<evidence type="ECO:0000256" key="8">
    <source>
        <dbReference type="ARBA" id="ARBA00023136"/>
    </source>
</evidence>
<keyword evidence="6 10" id="KW-0812">Transmembrane</keyword>
<keyword evidence="7 10" id="KW-1133">Transmembrane helix</keyword>
<evidence type="ECO:0000256" key="9">
    <source>
        <dbReference type="SAM" id="MobiDB-lite"/>
    </source>
</evidence>
<dbReference type="GO" id="GO:0005886">
    <property type="term" value="C:plasma membrane"/>
    <property type="evidence" value="ECO:0007669"/>
    <property type="project" value="UniProtKB-SubCell"/>
</dbReference>
<dbReference type="NCBIfam" id="TIGR00915">
    <property type="entry name" value="2A0602"/>
    <property type="match status" value="1"/>
</dbReference>
<dbReference type="InterPro" id="IPR001036">
    <property type="entry name" value="Acrflvin-R"/>
</dbReference>
<comment type="similarity">
    <text evidence="2">Belongs to the resistance-nodulation-cell division (RND) (TC 2.A.6) family.</text>
</comment>
<feature type="transmembrane region" description="Helical" evidence="10">
    <location>
        <begin position="922"/>
        <end position="944"/>
    </location>
</feature>
<dbReference type="Gene3D" id="3.30.2090.10">
    <property type="entry name" value="Multidrug efflux transporter AcrB TolC docking domain, DN and DC subdomains"/>
    <property type="match status" value="2"/>
</dbReference>
<evidence type="ECO:0000313" key="12">
    <source>
        <dbReference type="Proteomes" id="UP000269154"/>
    </source>
</evidence>
<dbReference type="Gene3D" id="3.30.70.1440">
    <property type="entry name" value="Multidrug efflux transporter AcrB pore domain"/>
    <property type="match status" value="1"/>
</dbReference>
<dbReference type="SUPFAM" id="SSF82866">
    <property type="entry name" value="Multidrug efflux transporter AcrB transmembrane domain"/>
    <property type="match status" value="2"/>
</dbReference>
<evidence type="ECO:0000256" key="4">
    <source>
        <dbReference type="ARBA" id="ARBA00022475"/>
    </source>
</evidence>
<protein>
    <submittedName>
        <fullName evidence="11">Efflux RND transporter permease subunit</fullName>
    </submittedName>
</protein>
<dbReference type="GO" id="GO:0015562">
    <property type="term" value="F:efflux transmembrane transporter activity"/>
    <property type="evidence" value="ECO:0007669"/>
    <property type="project" value="InterPro"/>
</dbReference>
<dbReference type="FunFam" id="3.30.70.1430:FF:000001">
    <property type="entry name" value="Efflux pump membrane transporter"/>
    <property type="match status" value="1"/>
</dbReference>
<dbReference type="PANTHER" id="PTHR32063">
    <property type="match status" value="1"/>
</dbReference>
<proteinExistence type="inferred from homology"/>
<feature type="transmembrane region" description="Helical" evidence="10">
    <location>
        <begin position="463"/>
        <end position="482"/>
    </location>
</feature>
<feature type="transmembrane region" description="Helical" evidence="10">
    <location>
        <begin position="890"/>
        <end position="910"/>
    </location>
</feature>
<evidence type="ECO:0000256" key="6">
    <source>
        <dbReference type="ARBA" id="ARBA00022692"/>
    </source>
</evidence>
<feature type="transmembrane region" description="Helical" evidence="10">
    <location>
        <begin position="386"/>
        <end position="410"/>
    </location>
</feature>
<feature type="transmembrane region" description="Helical" evidence="10">
    <location>
        <begin position="965"/>
        <end position="987"/>
    </location>
</feature>